<dbReference type="Proteomes" id="UP001305414">
    <property type="component" value="Unassembled WGS sequence"/>
</dbReference>
<dbReference type="Gene3D" id="3.30.420.40">
    <property type="match status" value="1"/>
</dbReference>
<gene>
    <name evidence="2" type="ORF">RRF57_006807</name>
</gene>
<feature type="compositionally biased region" description="Polar residues" evidence="1">
    <location>
        <begin position="1"/>
        <end position="10"/>
    </location>
</feature>
<feature type="compositionally biased region" description="Polar residues" evidence="1">
    <location>
        <begin position="17"/>
        <end position="36"/>
    </location>
</feature>
<feature type="region of interest" description="Disordered" evidence="1">
    <location>
        <begin position="1"/>
        <end position="37"/>
    </location>
</feature>
<dbReference type="SUPFAM" id="SSF53067">
    <property type="entry name" value="Actin-like ATPase domain"/>
    <property type="match status" value="1"/>
</dbReference>
<evidence type="ECO:0000313" key="3">
    <source>
        <dbReference type="Proteomes" id="UP001305414"/>
    </source>
</evidence>
<proteinExistence type="predicted"/>
<evidence type="ECO:0000313" key="2">
    <source>
        <dbReference type="EMBL" id="KAK5631092.1"/>
    </source>
</evidence>
<comment type="caution">
    <text evidence="2">The sequence shown here is derived from an EMBL/GenBank/DDBJ whole genome shotgun (WGS) entry which is preliminary data.</text>
</comment>
<reference evidence="2 3" key="1">
    <citation type="submission" date="2023-10" db="EMBL/GenBank/DDBJ databases">
        <title>Draft genome sequence of Xylaria bambusicola isolate GMP-LS, the root and basal stem rot pathogen of sugarcane in Indonesia.</title>
        <authorList>
            <person name="Selvaraj P."/>
            <person name="Muralishankar V."/>
            <person name="Muruganantham S."/>
            <person name="Sp S."/>
            <person name="Haryani S."/>
            <person name="Lau K.J.X."/>
            <person name="Naqvi N.I."/>
        </authorList>
    </citation>
    <scope>NUCLEOTIDE SEQUENCE [LARGE SCALE GENOMIC DNA]</scope>
    <source>
        <strain evidence="2">GMP-LS</strain>
    </source>
</reference>
<accession>A0AAN7ULT0</accession>
<dbReference type="PANTHER" id="PTHR42749:SF8">
    <property type="entry name" value="HSP70 FAMILY PROTEIN (AFU_ORTHOLOGUE AFUA_3G13740)"/>
    <property type="match status" value="1"/>
</dbReference>
<organism evidence="2 3">
    <name type="scientific">Xylaria bambusicola</name>
    <dbReference type="NCBI Taxonomy" id="326684"/>
    <lineage>
        <taxon>Eukaryota</taxon>
        <taxon>Fungi</taxon>
        <taxon>Dikarya</taxon>
        <taxon>Ascomycota</taxon>
        <taxon>Pezizomycotina</taxon>
        <taxon>Sordariomycetes</taxon>
        <taxon>Xylariomycetidae</taxon>
        <taxon>Xylariales</taxon>
        <taxon>Xylariaceae</taxon>
        <taxon>Xylaria</taxon>
    </lineage>
</organism>
<dbReference type="AlphaFoldDB" id="A0AAN7ULT0"/>
<sequence length="349" mass="39236">MSLSRSTTATLGFEDPSATSIIENGENNAPSNIQRGSRNRHELISNCLMGAADSGVNSRRLIMGIDFGTTCSSVSFIALKAGERAEYAPRYRIQSIMNYPEDMNDNAGDPMRLEVPSEVIYPLDKHFRKKARLAAASQDNIRQYNQFDGLDQDGNSSGDPMQVDSDEDNMVNVENVREFQWGYSVHTAWRFRDTHTDPETKALTRFKLLLHRDEETEVARKHLAPIIERLKAKKVIKSPLDVIADYLTCLLRHTKSELQAQNLYDGYNVEIVLCVPAIWKQQACRDMQTALAIALKAAEFETVDVQNNSINNLFIVSEPEAAAAHVLRNERNIKVSRKCRAVDMVLTAS</sequence>
<dbReference type="InterPro" id="IPR043129">
    <property type="entry name" value="ATPase_NBD"/>
</dbReference>
<dbReference type="EMBL" id="JAWHQM010000018">
    <property type="protein sequence ID" value="KAK5631092.1"/>
    <property type="molecule type" value="Genomic_DNA"/>
</dbReference>
<keyword evidence="3" id="KW-1185">Reference proteome</keyword>
<dbReference type="PANTHER" id="PTHR42749">
    <property type="entry name" value="CELL SHAPE-DETERMINING PROTEIN MREB"/>
    <property type="match status" value="1"/>
</dbReference>
<protein>
    <submittedName>
        <fullName evidence="2">Uncharacterized protein</fullName>
    </submittedName>
</protein>
<evidence type="ECO:0000256" key="1">
    <source>
        <dbReference type="SAM" id="MobiDB-lite"/>
    </source>
</evidence>
<name>A0AAN7ULT0_9PEZI</name>